<evidence type="ECO:0000313" key="4">
    <source>
        <dbReference type="Proteomes" id="UP000258707"/>
    </source>
</evidence>
<dbReference type="EMBL" id="CP027033">
    <property type="protein sequence ID" value="AXR81868.1"/>
    <property type="molecule type" value="Genomic_DNA"/>
</dbReference>
<dbReference type="Proteomes" id="UP000258707">
    <property type="component" value="Chromosome"/>
</dbReference>
<reference evidence="4" key="1">
    <citation type="submission" date="2017-10" db="EMBL/GenBank/DDBJ databases">
        <title>Phenotypic and genomic properties of facultatively anaerobic sulfur-reducing natronoarchaea from hypersaline soda lakes.</title>
        <authorList>
            <person name="Sorokin D.Y."/>
            <person name="Kublanov I.V."/>
            <person name="Roman P."/>
            <person name="Sinninghe Damste J.S."/>
            <person name="Golyshin P.N."/>
            <person name="Rojo D."/>
            <person name="Ciordia S."/>
            <person name="Mena Md.C."/>
            <person name="Ferrer M."/>
            <person name="Messina E."/>
            <person name="Smedile F."/>
            <person name="La Spada G."/>
            <person name="La Cono V."/>
            <person name="Yakimov M.M."/>
        </authorList>
    </citation>
    <scope>NUCLEOTIDE SEQUENCE [LARGE SCALE GENOMIC DNA]</scope>
    <source>
        <strain evidence="4">AArc1</strain>
    </source>
</reference>
<name>A0A346PF48_9EURY</name>
<keyword evidence="3" id="KW-1185">Reference proteome</keyword>
<evidence type="ECO:0000313" key="1">
    <source>
        <dbReference type="EMBL" id="AXR78143.1"/>
    </source>
</evidence>
<evidence type="ECO:0000313" key="3">
    <source>
        <dbReference type="Proteomes" id="UP000258613"/>
    </source>
</evidence>
<dbReference type="EMBL" id="CP024047">
    <property type="protein sequence ID" value="AXR78143.1"/>
    <property type="molecule type" value="Genomic_DNA"/>
</dbReference>
<dbReference type="RefSeq" id="WP_154670608.1">
    <property type="nucleotide sequence ID" value="NZ_CP024047.1"/>
</dbReference>
<dbReference type="OrthoDB" id="103554at2157"/>
<organism evidence="1 4">
    <name type="scientific">Natrarchaeobaculum sulfurireducens</name>
    <dbReference type="NCBI Taxonomy" id="2044521"/>
    <lineage>
        <taxon>Archaea</taxon>
        <taxon>Methanobacteriati</taxon>
        <taxon>Methanobacteriota</taxon>
        <taxon>Stenosarchaea group</taxon>
        <taxon>Halobacteria</taxon>
        <taxon>Halobacteriales</taxon>
        <taxon>Natrialbaceae</taxon>
        <taxon>Natrarchaeobaculum</taxon>
    </lineage>
</organism>
<evidence type="ECO:0000313" key="2">
    <source>
        <dbReference type="EMBL" id="AXR81868.1"/>
    </source>
</evidence>
<dbReference type="AlphaFoldDB" id="A0A346PF48"/>
<accession>A0A346PF48</accession>
<gene>
    <name evidence="1" type="ORF">AArc1_1819</name>
    <name evidence="2" type="ORF">AArcMg_1861</name>
</gene>
<dbReference type="KEGG" id="nag:AArcMg_1861"/>
<dbReference type="Proteomes" id="UP000258613">
    <property type="component" value="Chromosome"/>
</dbReference>
<dbReference type="KEGG" id="nan:AArc1_1819"/>
<proteinExistence type="predicted"/>
<protein>
    <submittedName>
        <fullName evidence="1">Uncharacterized protein</fullName>
    </submittedName>
</protein>
<reference evidence="3" key="2">
    <citation type="submission" date="2018-02" db="EMBL/GenBank/DDBJ databases">
        <title>Phenotypic and genomic properties of facultatively anaerobic sulfur-reducing natronoarchaea from hypersaline soda lakes.</title>
        <authorList>
            <person name="Sorokin D.Y."/>
            <person name="Kublanov I.V."/>
            <person name="Roman P."/>
            <person name="Sinninghe Damste J.S."/>
            <person name="Golyshin P.N."/>
            <person name="Rojo D."/>
            <person name="Ciordia S."/>
            <person name="Mena M.D.C."/>
            <person name="Ferrer M."/>
            <person name="Messina E."/>
            <person name="Smedile F."/>
            <person name="La Spada G."/>
            <person name="La Cono V."/>
            <person name="Yakimov M.M."/>
        </authorList>
    </citation>
    <scope>NUCLEOTIDE SEQUENCE [LARGE SCALE GENOMIC DNA]</scope>
    <source>
        <strain evidence="3">AArc-Mg</strain>
    </source>
</reference>
<dbReference type="GeneID" id="42486310"/>
<sequence length="52" mass="6013">MLVDCPDEAVFVQRNDCVPPFPFSNLEQCSYEYETLELEREVVAVSWDRSVG</sequence>
<reference evidence="1" key="3">
    <citation type="journal article" date="2019" name="Int. J. Syst. Evol. Microbiol.">
        <title>Natronolimnobius sulfurireducens sp. nov. and Halalkaliarchaeum desulfuricum gen. nov., sp. nov., the first sulfur-respiring alkaliphilic haloarchaea from hypersaline alkaline lakes.</title>
        <authorList>
            <person name="Sorokin D.Y."/>
            <person name="Yakimov M."/>
            <person name="Messina E."/>
            <person name="Merkel A.Y."/>
            <person name="Bale N.J."/>
            <person name="Sinninghe Damste J.S."/>
        </authorList>
    </citation>
    <scope>NUCLEOTIDE SEQUENCE</scope>
    <source>
        <strain evidence="2">AArc-Mg</strain>
        <strain evidence="1">AArc1</strain>
    </source>
</reference>
<accession>A0A346PQS3</accession>